<dbReference type="Gene3D" id="2.60.200.20">
    <property type="match status" value="1"/>
</dbReference>
<dbReference type="CDD" id="cd00060">
    <property type="entry name" value="FHA"/>
    <property type="match status" value="1"/>
</dbReference>
<dbReference type="Pfam" id="PF16697">
    <property type="entry name" value="Yop-YscD_cpl"/>
    <property type="match status" value="1"/>
</dbReference>
<reference evidence="4 5" key="1">
    <citation type="journal article" date="2015" name="BMC Genomics">
        <title>Comparative genomics and metabolic profiling of the genus Lysobacter.</title>
        <authorList>
            <person name="de Bruijn I."/>
            <person name="Cheng X."/>
            <person name="de Jager V."/>
            <person name="Exposito R.G."/>
            <person name="Watrous J."/>
            <person name="Patel N."/>
            <person name="Postma J."/>
            <person name="Dorrestein P.C."/>
            <person name="Kobayashi D."/>
            <person name="Raaijmakers J.M."/>
        </authorList>
    </citation>
    <scope>NUCLEOTIDE SEQUENCE [LARGE SCALE GENOMIC DNA]</scope>
    <source>
        <strain evidence="4 5">76</strain>
    </source>
</reference>
<dbReference type="Proteomes" id="UP000060787">
    <property type="component" value="Chromosome"/>
</dbReference>
<feature type="compositionally biased region" description="Low complexity" evidence="1">
    <location>
        <begin position="300"/>
        <end position="311"/>
    </location>
</feature>
<keyword evidence="2" id="KW-0812">Transmembrane</keyword>
<evidence type="ECO:0000313" key="5">
    <source>
        <dbReference type="Proteomes" id="UP000060787"/>
    </source>
</evidence>
<name>A0A0S2FH71_LYSAN</name>
<dbReference type="STRING" id="84531.LA76x_4797"/>
<evidence type="ECO:0000256" key="1">
    <source>
        <dbReference type="SAM" id="MobiDB-lite"/>
    </source>
</evidence>
<sequence>MSSTDIHTEPAEPRVAAASPAVSVLRIVSGLHAGASRPLSAQETLLIGSGGDCDIVLSDAGVAPHHAFITRMGGTVSLRAVDAPLQIDGQILNPGDPAELSAMQRVDLGSASLAVGASEDPAWATILPNLGEMAKPPRSSMRHLPLIAGLAALSLVSVAIAAAVMPGFEKEPTAMEVVTPLIKEFSIVGGRAVENEDGSLVLSGTIKDATTREMIRKRLVTNNVQARLDLRTGDDIAADVREVLRSQGLAVQTRYLGNGDVEVAGRFADQDKFKRAIASRAMQDVNGVRRVIPRDLDESAQPAAGPTVAAADTEPKKPVSTAPTRVVQIVRGTNPHVIDVDGARYAVGDAMPDGRSLIAIGDKAWALNKVSGQVEEIKAQPVTAAEQAAIAAAAAGVTPAPAATAPTGTTAVAATPAANTAATAAAPTTTTPAAPAVAKPAPAKTLPAQATPPAPTSAGKPAPPRSAVAEAPARPAGNRQ</sequence>
<dbReference type="SUPFAM" id="SSF49879">
    <property type="entry name" value="SMAD/FHA domain"/>
    <property type="match status" value="1"/>
</dbReference>
<dbReference type="PATRIC" id="fig|84531.8.peg.4790"/>
<keyword evidence="2" id="KW-1133">Transmembrane helix</keyword>
<feature type="compositionally biased region" description="Low complexity" evidence="1">
    <location>
        <begin position="423"/>
        <end position="449"/>
    </location>
</feature>
<dbReference type="eggNOG" id="ENOG5032W0U">
    <property type="taxonomic scope" value="Bacteria"/>
</dbReference>
<gene>
    <name evidence="4" type="ORF">LA76x_4797</name>
</gene>
<feature type="domain" description="YscD cytoplasmic" evidence="3">
    <location>
        <begin position="26"/>
        <end position="116"/>
    </location>
</feature>
<keyword evidence="2" id="KW-0472">Membrane</keyword>
<keyword evidence="5" id="KW-1185">Reference proteome</keyword>
<dbReference type="InterPro" id="IPR008984">
    <property type="entry name" value="SMAD_FHA_dom_sf"/>
</dbReference>
<dbReference type="KEGG" id="lab:LA76x_4797"/>
<organism evidence="4 5">
    <name type="scientific">Lysobacter antibioticus</name>
    <dbReference type="NCBI Taxonomy" id="84531"/>
    <lineage>
        <taxon>Bacteria</taxon>
        <taxon>Pseudomonadati</taxon>
        <taxon>Pseudomonadota</taxon>
        <taxon>Gammaproteobacteria</taxon>
        <taxon>Lysobacterales</taxon>
        <taxon>Lysobacteraceae</taxon>
        <taxon>Lysobacter</taxon>
    </lineage>
</organism>
<proteinExistence type="predicted"/>
<protein>
    <submittedName>
        <fullName evidence="4">Type III secretion apparatus protein, YscD/HrpQ family</fullName>
    </submittedName>
</protein>
<feature type="region of interest" description="Disordered" evidence="1">
    <location>
        <begin position="296"/>
        <end position="321"/>
    </location>
</feature>
<evidence type="ECO:0000259" key="3">
    <source>
        <dbReference type="Pfam" id="PF16697"/>
    </source>
</evidence>
<feature type="region of interest" description="Disordered" evidence="1">
    <location>
        <begin position="423"/>
        <end position="480"/>
    </location>
</feature>
<dbReference type="EMBL" id="CP011129">
    <property type="protein sequence ID" value="ALN82900.1"/>
    <property type="molecule type" value="Genomic_DNA"/>
</dbReference>
<dbReference type="RefSeq" id="WP_057919490.1">
    <property type="nucleotide sequence ID" value="NZ_CP011129.1"/>
</dbReference>
<dbReference type="InterPro" id="IPR032030">
    <property type="entry name" value="YscD_cytoplasmic_dom"/>
</dbReference>
<dbReference type="AlphaFoldDB" id="A0A0S2FH71"/>
<evidence type="ECO:0000313" key="4">
    <source>
        <dbReference type="EMBL" id="ALN82900.1"/>
    </source>
</evidence>
<accession>A0A0S2FH71</accession>
<feature type="transmembrane region" description="Helical" evidence="2">
    <location>
        <begin position="144"/>
        <end position="165"/>
    </location>
</feature>
<evidence type="ECO:0000256" key="2">
    <source>
        <dbReference type="SAM" id="Phobius"/>
    </source>
</evidence>